<dbReference type="EMBL" id="JACHMN010000002">
    <property type="protein sequence ID" value="MBB5869859.1"/>
    <property type="molecule type" value="Genomic_DNA"/>
</dbReference>
<evidence type="ECO:0000313" key="1">
    <source>
        <dbReference type="EMBL" id="MBB5869859.1"/>
    </source>
</evidence>
<protein>
    <submittedName>
        <fullName evidence="1">Uncharacterized protein</fullName>
    </submittedName>
</protein>
<sequence>MIIIVAGLILVGGSRRAKRYRPGRPYDFKPVWFTAAPATAGAHELTAGHDHDHAAVTGAATAETPTAVVVEGRTGGASDRW</sequence>
<organism evidence="1 2">
    <name type="scientific">Allocatelliglobosispora scoriae</name>
    <dbReference type="NCBI Taxonomy" id="643052"/>
    <lineage>
        <taxon>Bacteria</taxon>
        <taxon>Bacillati</taxon>
        <taxon>Actinomycetota</taxon>
        <taxon>Actinomycetes</taxon>
        <taxon>Micromonosporales</taxon>
        <taxon>Micromonosporaceae</taxon>
        <taxon>Allocatelliglobosispora</taxon>
    </lineage>
</organism>
<gene>
    <name evidence="1" type="ORF">F4553_003238</name>
</gene>
<comment type="caution">
    <text evidence="1">The sequence shown here is derived from an EMBL/GenBank/DDBJ whole genome shotgun (WGS) entry which is preliminary data.</text>
</comment>
<accession>A0A841BRN2</accession>
<evidence type="ECO:0000313" key="2">
    <source>
        <dbReference type="Proteomes" id="UP000587527"/>
    </source>
</evidence>
<dbReference type="Proteomes" id="UP000587527">
    <property type="component" value="Unassembled WGS sequence"/>
</dbReference>
<reference evidence="1 2" key="1">
    <citation type="submission" date="2020-08" db="EMBL/GenBank/DDBJ databases">
        <title>Sequencing the genomes of 1000 actinobacteria strains.</title>
        <authorList>
            <person name="Klenk H.-P."/>
        </authorList>
    </citation>
    <scope>NUCLEOTIDE SEQUENCE [LARGE SCALE GENOMIC DNA]</scope>
    <source>
        <strain evidence="1 2">DSM 45362</strain>
    </source>
</reference>
<keyword evidence="2" id="KW-1185">Reference proteome</keyword>
<proteinExistence type="predicted"/>
<name>A0A841BRN2_9ACTN</name>
<dbReference type="AlphaFoldDB" id="A0A841BRN2"/>
<dbReference type="RefSeq" id="WP_184836803.1">
    <property type="nucleotide sequence ID" value="NZ_JACHMN010000002.1"/>
</dbReference>